<sequence length="158" mass="18445">MYSLFHSILYPLHTISLVLNPLQGILSLVFIPTLPFFLNLTFISCFYFLDSSQTFITKVLGKKKKKKEKPVLRRQRESTSRRCKTTRLKQSRRYEDTQSHQTRPIHTHSLSHSHSHSHSHSLTYTPHIYSVHVPASRQPPYPHLTYVSSHRRPQPGTS</sequence>
<dbReference type="Proteomes" id="UP001230504">
    <property type="component" value="Unassembled WGS sequence"/>
</dbReference>
<evidence type="ECO:0000313" key="4">
    <source>
        <dbReference type="Proteomes" id="UP001230504"/>
    </source>
</evidence>
<dbReference type="EMBL" id="JAHLJV010000058">
    <property type="protein sequence ID" value="KAK1580150.1"/>
    <property type="molecule type" value="Genomic_DNA"/>
</dbReference>
<evidence type="ECO:0000256" key="1">
    <source>
        <dbReference type="SAM" id="MobiDB-lite"/>
    </source>
</evidence>
<feature type="compositionally biased region" description="Basic residues" evidence="1">
    <location>
        <begin position="81"/>
        <end position="91"/>
    </location>
</feature>
<dbReference type="GeneID" id="85436614"/>
<feature type="region of interest" description="Disordered" evidence="1">
    <location>
        <begin position="66"/>
        <end position="121"/>
    </location>
</feature>
<organism evidence="3 4">
    <name type="scientific">Colletotrichum navitas</name>
    <dbReference type="NCBI Taxonomy" id="681940"/>
    <lineage>
        <taxon>Eukaryota</taxon>
        <taxon>Fungi</taxon>
        <taxon>Dikarya</taxon>
        <taxon>Ascomycota</taxon>
        <taxon>Pezizomycotina</taxon>
        <taxon>Sordariomycetes</taxon>
        <taxon>Hypocreomycetidae</taxon>
        <taxon>Glomerellales</taxon>
        <taxon>Glomerellaceae</taxon>
        <taxon>Colletotrichum</taxon>
        <taxon>Colletotrichum graminicola species complex</taxon>
    </lineage>
</organism>
<protein>
    <submittedName>
        <fullName evidence="3">Uncharacterized protein</fullName>
    </submittedName>
</protein>
<feature type="compositionally biased region" description="Basic residues" evidence="1">
    <location>
        <begin position="103"/>
        <end position="119"/>
    </location>
</feature>
<dbReference type="RefSeq" id="XP_060411209.1">
    <property type="nucleotide sequence ID" value="XM_060552374.1"/>
</dbReference>
<feature type="compositionally biased region" description="Basic and acidic residues" evidence="1">
    <location>
        <begin position="69"/>
        <end position="80"/>
    </location>
</feature>
<evidence type="ECO:0000313" key="3">
    <source>
        <dbReference type="EMBL" id="KAK1580150.1"/>
    </source>
</evidence>
<comment type="caution">
    <text evidence="3">The sequence shown here is derived from an EMBL/GenBank/DDBJ whole genome shotgun (WGS) entry which is preliminary data.</text>
</comment>
<keyword evidence="2" id="KW-1133">Transmembrane helix</keyword>
<name>A0AAD8PT18_9PEZI</name>
<evidence type="ECO:0000256" key="2">
    <source>
        <dbReference type="SAM" id="Phobius"/>
    </source>
</evidence>
<keyword evidence="4" id="KW-1185">Reference proteome</keyword>
<feature type="transmembrane region" description="Helical" evidence="2">
    <location>
        <begin position="25"/>
        <end position="49"/>
    </location>
</feature>
<reference evidence="3" key="1">
    <citation type="submission" date="2021-06" db="EMBL/GenBank/DDBJ databases">
        <title>Comparative genomics, transcriptomics and evolutionary studies reveal genomic signatures of adaptation to plant cell wall in hemibiotrophic fungi.</title>
        <authorList>
            <consortium name="DOE Joint Genome Institute"/>
            <person name="Baroncelli R."/>
            <person name="Diaz J.F."/>
            <person name="Benocci T."/>
            <person name="Peng M."/>
            <person name="Battaglia E."/>
            <person name="Haridas S."/>
            <person name="Andreopoulos W."/>
            <person name="Labutti K."/>
            <person name="Pangilinan J."/>
            <person name="Floch G.L."/>
            <person name="Makela M.R."/>
            <person name="Henrissat B."/>
            <person name="Grigoriev I.V."/>
            <person name="Crouch J.A."/>
            <person name="De Vries R.P."/>
            <person name="Sukno S.A."/>
            <person name="Thon M.R."/>
        </authorList>
    </citation>
    <scope>NUCLEOTIDE SEQUENCE</scope>
    <source>
        <strain evidence="3">CBS 125086</strain>
    </source>
</reference>
<keyword evidence="2" id="KW-0472">Membrane</keyword>
<keyword evidence="2" id="KW-0812">Transmembrane</keyword>
<proteinExistence type="predicted"/>
<gene>
    <name evidence="3" type="ORF">LY79DRAFT_316163</name>
</gene>
<dbReference type="AlphaFoldDB" id="A0AAD8PT18"/>
<accession>A0AAD8PT18</accession>